<dbReference type="Proteomes" id="UP000281741">
    <property type="component" value="Chromosome"/>
</dbReference>
<evidence type="ECO:0000313" key="1">
    <source>
        <dbReference type="EMBL" id="AZA86439.1"/>
    </source>
</evidence>
<evidence type="ECO:0000313" key="4">
    <source>
        <dbReference type="Proteomes" id="UP000281741"/>
    </source>
</evidence>
<evidence type="ECO:0000313" key="2">
    <source>
        <dbReference type="EMBL" id="AZA94847.1"/>
    </source>
</evidence>
<evidence type="ECO:0000313" key="3">
    <source>
        <dbReference type="Proteomes" id="UP000274073"/>
    </source>
</evidence>
<protein>
    <submittedName>
        <fullName evidence="1">Uncharacterized protein</fullName>
    </submittedName>
</protein>
<dbReference type="EMBL" id="CP033915">
    <property type="protein sequence ID" value="AZA86439.1"/>
    <property type="molecule type" value="Genomic_DNA"/>
</dbReference>
<organism evidence="1 3">
    <name type="scientific">Chryseobacterium shandongense</name>
    <dbReference type="NCBI Taxonomy" id="1493872"/>
    <lineage>
        <taxon>Bacteria</taxon>
        <taxon>Pseudomonadati</taxon>
        <taxon>Bacteroidota</taxon>
        <taxon>Flavobacteriia</taxon>
        <taxon>Flavobacteriales</taxon>
        <taxon>Weeksellaceae</taxon>
        <taxon>Chryseobacterium group</taxon>
        <taxon>Chryseobacterium</taxon>
    </lineage>
</organism>
<sequence length="128" mass="14862">MKMNKLLVFFCGLISLFGYSQSINEYKFLMQDQYNSKIYRKFESKEGDTVKIWYKIENTIENDPGVAFTEYYLQVNCNSKTYILNTSTTYWRDGTVQKVDPPSGVPKIIPISEPNSIAGITYQNHCKK</sequence>
<proteinExistence type="predicted"/>
<keyword evidence="4" id="KW-1185">Reference proteome</keyword>
<dbReference type="EMBL" id="CP033912">
    <property type="protein sequence ID" value="AZA94847.1"/>
    <property type="molecule type" value="Genomic_DNA"/>
</dbReference>
<gene>
    <name evidence="1" type="ORF">EG349_06390</name>
    <name evidence="2" type="ORF">EG353_04400</name>
</gene>
<reference evidence="3 4" key="1">
    <citation type="submission" date="2018-11" db="EMBL/GenBank/DDBJ databases">
        <title>Proposal to divide the Flavobacteriaceae and reorganize its genera based on Amino Acid Identity values calculated from whole genome sequences.</title>
        <authorList>
            <person name="Nicholson A.C."/>
            <person name="Gulvik C.A."/>
            <person name="Whitney A.M."/>
            <person name="Humrighouse B.W."/>
            <person name="Bell M."/>
            <person name="Holmes B."/>
            <person name="Steigerwalt A.G."/>
            <person name="Villarma A."/>
            <person name="Sheth M."/>
            <person name="Batra D."/>
            <person name="Pryor J."/>
            <person name="Bernardet J.-F."/>
            <person name="Hugo C."/>
            <person name="Kampfer P."/>
            <person name="Newman J."/>
            <person name="McQuiston J.R."/>
        </authorList>
    </citation>
    <scope>NUCLEOTIDE SEQUENCE [LARGE SCALE GENOMIC DNA]</scope>
    <source>
        <strain evidence="1 3">G0207</strain>
        <strain evidence="2 4">H5143</strain>
    </source>
</reference>
<dbReference type="AlphaFoldDB" id="A0AAD0YDG3"/>
<accession>A0AAD0YDG3</accession>
<dbReference type="Proteomes" id="UP000274073">
    <property type="component" value="Chromosome"/>
</dbReference>
<name>A0AAD0YDG3_9FLAO</name>